<gene>
    <name evidence="1" type="ORF">DI09_34p270</name>
</gene>
<organism evidence="1 2">
    <name type="scientific">Mitosporidium daphniae</name>
    <dbReference type="NCBI Taxonomy" id="1485682"/>
    <lineage>
        <taxon>Eukaryota</taxon>
        <taxon>Fungi</taxon>
        <taxon>Fungi incertae sedis</taxon>
        <taxon>Microsporidia</taxon>
        <taxon>Mitosporidium</taxon>
    </lineage>
</organism>
<evidence type="ECO:0000313" key="2">
    <source>
        <dbReference type="Proteomes" id="UP000029725"/>
    </source>
</evidence>
<keyword evidence="2" id="KW-1185">Reference proteome</keyword>
<dbReference type="VEuPathDB" id="MicrosporidiaDB:DI09_34p270"/>
<proteinExistence type="predicted"/>
<accession>A0A098VUV6</accession>
<dbReference type="EMBL" id="JMKJ01000277">
    <property type="protein sequence ID" value="KGG51476.1"/>
    <property type="molecule type" value="Genomic_DNA"/>
</dbReference>
<protein>
    <submittedName>
        <fullName evidence="1">Uncharacterized protein</fullName>
    </submittedName>
</protein>
<evidence type="ECO:0000313" key="1">
    <source>
        <dbReference type="EMBL" id="KGG51476.1"/>
    </source>
</evidence>
<dbReference type="Proteomes" id="UP000029725">
    <property type="component" value="Unassembled WGS sequence"/>
</dbReference>
<reference evidence="1 2" key="1">
    <citation type="submission" date="2014-04" db="EMBL/GenBank/DDBJ databases">
        <title>A new species of microsporidia sheds light on the evolution of extreme parasitism.</title>
        <authorList>
            <person name="Haag K.L."/>
            <person name="James T.Y."/>
            <person name="Larsson R."/>
            <person name="Schaer T.M."/>
            <person name="Refardt D."/>
            <person name="Pombert J.-F."/>
            <person name="Ebert D."/>
        </authorList>
    </citation>
    <scope>NUCLEOTIDE SEQUENCE [LARGE SCALE GENOMIC DNA]</scope>
    <source>
        <strain evidence="1 2">UGP3</strain>
        <tissue evidence="1">Spores</tissue>
    </source>
</reference>
<dbReference type="RefSeq" id="XP_013237903.1">
    <property type="nucleotide sequence ID" value="XM_013382449.1"/>
</dbReference>
<comment type="caution">
    <text evidence="1">The sequence shown here is derived from an EMBL/GenBank/DDBJ whole genome shotgun (WGS) entry which is preliminary data.</text>
</comment>
<dbReference type="HOGENOM" id="CLU_1928121_0_0_1"/>
<name>A0A098VUV6_9MICR</name>
<sequence>MRVRTTRTLGQKYLKNFKFIELMSHFSQPQTQMLEHAELNEEKLIYEKLRASIMASKNRNIDSKKKSKRKRDDFDSALNNLISARLQKELGDIEDRLRHSISSKPTTKRYFDLDAIDYSEIDDLVHLFCNP</sequence>
<dbReference type="AlphaFoldDB" id="A0A098VUV6"/>
<dbReference type="GeneID" id="25259657"/>